<dbReference type="Pfam" id="PF14969">
    <property type="entry name" value="DUF4508"/>
    <property type="match status" value="1"/>
</dbReference>
<accession>A0A9W8C6U2</accession>
<dbReference type="OrthoDB" id="6514241at2759"/>
<gene>
    <name evidence="2" type="ORF">IRJ41_008592</name>
</gene>
<dbReference type="PANTHER" id="PTHR16260:SF3">
    <property type="entry name" value="CHROMOSOME 14 OPEN READING FRAME 119-LIKE-RELATED"/>
    <property type="match status" value="1"/>
</dbReference>
<feature type="region of interest" description="Disordered" evidence="1">
    <location>
        <begin position="1"/>
        <end position="25"/>
    </location>
</feature>
<feature type="compositionally biased region" description="Polar residues" evidence="1">
    <location>
        <begin position="8"/>
        <end position="18"/>
    </location>
</feature>
<proteinExistence type="predicted"/>
<comment type="caution">
    <text evidence="2">The sequence shown here is derived from an EMBL/GenBank/DDBJ whole genome shotgun (WGS) entry which is preliminary data.</text>
</comment>
<evidence type="ECO:0000256" key="1">
    <source>
        <dbReference type="SAM" id="MobiDB-lite"/>
    </source>
</evidence>
<dbReference type="AlphaFoldDB" id="A0A9W8C6U2"/>
<reference evidence="2" key="1">
    <citation type="submission" date="2021-02" db="EMBL/GenBank/DDBJ databases">
        <title>Comparative genomics reveals that relaxation of natural selection precedes convergent phenotypic evolution of cavefish.</title>
        <authorList>
            <person name="Peng Z."/>
        </authorList>
    </citation>
    <scope>NUCLEOTIDE SEQUENCE</scope>
    <source>
        <tissue evidence="2">Muscle</tissue>
    </source>
</reference>
<dbReference type="Proteomes" id="UP001059041">
    <property type="component" value="Linkage Group LG5"/>
</dbReference>
<evidence type="ECO:0000313" key="3">
    <source>
        <dbReference type="Proteomes" id="UP001059041"/>
    </source>
</evidence>
<organism evidence="2 3">
    <name type="scientific">Triplophysa rosa</name>
    <name type="common">Cave loach</name>
    <dbReference type="NCBI Taxonomy" id="992332"/>
    <lineage>
        <taxon>Eukaryota</taxon>
        <taxon>Metazoa</taxon>
        <taxon>Chordata</taxon>
        <taxon>Craniata</taxon>
        <taxon>Vertebrata</taxon>
        <taxon>Euteleostomi</taxon>
        <taxon>Actinopterygii</taxon>
        <taxon>Neopterygii</taxon>
        <taxon>Teleostei</taxon>
        <taxon>Ostariophysi</taxon>
        <taxon>Cypriniformes</taxon>
        <taxon>Nemacheilidae</taxon>
        <taxon>Triplophysa</taxon>
    </lineage>
</organism>
<keyword evidence="3" id="KW-1185">Reference proteome</keyword>
<protein>
    <submittedName>
        <fullName evidence="2">Uncharacterized protein</fullName>
    </submittedName>
</protein>
<dbReference type="EMBL" id="JAFHDT010000005">
    <property type="protein sequence ID" value="KAI7809456.1"/>
    <property type="molecule type" value="Genomic_DNA"/>
</dbReference>
<dbReference type="PANTHER" id="PTHR16260">
    <property type="entry name" value="SIMILAR TO 1700123O20RIK PROTEIN"/>
    <property type="match status" value="1"/>
</dbReference>
<evidence type="ECO:0000313" key="2">
    <source>
        <dbReference type="EMBL" id="KAI7809456.1"/>
    </source>
</evidence>
<name>A0A9W8C6U2_TRIRA</name>
<dbReference type="InterPro" id="IPR028019">
    <property type="entry name" value="DUF4508"/>
</dbReference>
<sequence>MAWFHHALQSSNQPQASRMNPSMMNPSMEALSEAQVSSFTSTQGWPTLPPVSMTDFPSAPGCIVPQRLEDLICTSLNTASREDPAPLSYVTLQEQRCVLSWFLAWNVAQRQRFLEDLTSKAVPGKVCSLLDQLNTLQVNDRPPNIFECQLRLWTQWFDSWSEEERNGFLNGLEERDPLFVVCFYNRVAGTAGRE</sequence>